<accession>A0AAP0WVF5</accession>
<dbReference type="PANTHER" id="PTHR31286">
    <property type="entry name" value="GLYCINE-RICH CELL WALL STRUCTURAL PROTEIN 1.8-LIKE"/>
    <property type="match status" value="1"/>
</dbReference>
<comment type="caution">
    <text evidence="2">The sequence shown here is derived from an EMBL/GenBank/DDBJ whole genome shotgun (WGS) entry which is preliminary data.</text>
</comment>
<sequence length="207" mass="23840">MAMEATLKMVWKPARGLAHNPLLNCMNKEIRRLIGDKVGEYADMEHGDKCICWGKYMRIRVRVDIHKPLKRSITLKVGSKSMWVSVKYERLLTFCYYCGMLGHVEKDYEKRCADGNESSKVFFQYGSWLHAVDNSKPMKERNDANATPRNDNNVTKSWVWRDYGKATEDPEVGDDDMAEGVQQAQNARDTMTETLGTKHQNYGNDFA</sequence>
<dbReference type="InterPro" id="IPR040256">
    <property type="entry name" value="At4g02000-like"/>
</dbReference>
<dbReference type="EMBL" id="JBBPBK010000007">
    <property type="protein sequence ID" value="KAK9281274.1"/>
    <property type="molecule type" value="Genomic_DNA"/>
</dbReference>
<evidence type="ECO:0000259" key="1">
    <source>
        <dbReference type="Pfam" id="PF14392"/>
    </source>
</evidence>
<proteinExistence type="predicted"/>
<protein>
    <recommendedName>
        <fullName evidence="1">Zinc knuckle CX2CX4HX4C domain-containing protein</fullName>
    </recommendedName>
</protein>
<gene>
    <name evidence="2" type="ORF">L1049_004170</name>
</gene>
<dbReference type="PANTHER" id="PTHR31286:SF167">
    <property type="entry name" value="OS09G0268800 PROTEIN"/>
    <property type="match status" value="1"/>
</dbReference>
<evidence type="ECO:0000313" key="3">
    <source>
        <dbReference type="Proteomes" id="UP001415857"/>
    </source>
</evidence>
<keyword evidence="3" id="KW-1185">Reference proteome</keyword>
<dbReference type="InterPro" id="IPR025836">
    <property type="entry name" value="Zn_knuckle_CX2CX4HX4C"/>
</dbReference>
<dbReference type="AlphaFoldDB" id="A0AAP0WVF5"/>
<dbReference type="Proteomes" id="UP001415857">
    <property type="component" value="Unassembled WGS sequence"/>
</dbReference>
<reference evidence="2 3" key="1">
    <citation type="journal article" date="2024" name="Plant J.">
        <title>Genome sequences and population genomics reveal climatic adaptation and genomic divergence between two closely related sweetgum species.</title>
        <authorList>
            <person name="Xu W.Q."/>
            <person name="Ren C.Q."/>
            <person name="Zhang X.Y."/>
            <person name="Comes H.P."/>
            <person name="Liu X.H."/>
            <person name="Li Y.G."/>
            <person name="Kettle C.J."/>
            <person name="Jalonen R."/>
            <person name="Gaisberger H."/>
            <person name="Ma Y.Z."/>
            <person name="Qiu Y.X."/>
        </authorList>
    </citation>
    <scope>NUCLEOTIDE SEQUENCE [LARGE SCALE GENOMIC DNA]</scope>
    <source>
        <strain evidence="2">Hangzhou</strain>
    </source>
</reference>
<name>A0AAP0WVF5_LIQFO</name>
<feature type="domain" description="Zinc knuckle CX2CX4HX4C" evidence="1">
    <location>
        <begin position="63"/>
        <end position="109"/>
    </location>
</feature>
<dbReference type="Pfam" id="PF14392">
    <property type="entry name" value="zf-CCHC_4"/>
    <property type="match status" value="1"/>
</dbReference>
<organism evidence="2 3">
    <name type="scientific">Liquidambar formosana</name>
    <name type="common">Formosan gum</name>
    <dbReference type="NCBI Taxonomy" id="63359"/>
    <lineage>
        <taxon>Eukaryota</taxon>
        <taxon>Viridiplantae</taxon>
        <taxon>Streptophyta</taxon>
        <taxon>Embryophyta</taxon>
        <taxon>Tracheophyta</taxon>
        <taxon>Spermatophyta</taxon>
        <taxon>Magnoliopsida</taxon>
        <taxon>eudicotyledons</taxon>
        <taxon>Gunneridae</taxon>
        <taxon>Pentapetalae</taxon>
        <taxon>Saxifragales</taxon>
        <taxon>Altingiaceae</taxon>
        <taxon>Liquidambar</taxon>
    </lineage>
</organism>
<evidence type="ECO:0000313" key="2">
    <source>
        <dbReference type="EMBL" id="KAK9281274.1"/>
    </source>
</evidence>